<dbReference type="GO" id="GO:0004671">
    <property type="term" value="F:protein C-terminal S-isoprenylcysteine carboxyl O-methyltransferase activity"/>
    <property type="evidence" value="ECO:0007669"/>
    <property type="project" value="UniProtKB-EC"/>
</dbReference>
<comment type="subcellular location">
    <subcellularLocation>
        <location evidence="5">Endoplasmic reticulum membrane</location>
        <topology evidence="5">Multi-pass membrane protein</topology>
    </subcellularLocation>
    <subcellularLocation>
        <location evidence="1">Membrane</location>
        <topology evidence="1">Multi-pass membrane protein</topology>
    </subcellularLocation>
</comment>
<evidence type="ECO:0000256" key="2">
    <source>
        <dbReference type="ARBA" id="ARBA00022692"/>
    </source>
</evidence>
<comment type="catalytic activity">
    <reaction evidence="5">
        <text>[protein]-C-terminal S-[(2E,6E)-farnesyl]-L-cysteine + S-adenosyl-L-methionine = [protein]-C-terminal S-[(2E,6E)-farnesyl]-L-cysteine methyl ester + S-adenosyl-L-homocysteine</text>
        <dbReference type="Rhea" id="RHEA:21672"/>
        <dbReference type="Rhea" id="RHEA-COMP:12125"/>
        <dbReference type="Rhea" id="RHEA-COMP:12126"/>
        <dbReference type="ChEBI" id="CHEBI:57856"/>
        <dbReference type="ChEBI" id="CHEBI:59789"/>
        <dbReference type="ChEBI" id="CHEBI:90510"/>
        <dbReference type="ChEBI" id="CHEBI:90511"/>
        <dbReference type="EC" id="2.1.1.100"/>
    </reaction>
</comment>
<feature type="transmembrane region" description="Helical" evidence="5">
    <location>
        <begin position="57"/>
        <end position="83"/>
    </location>
</feature>
<protein>
    <recommendedName>
        <fullName evidence="5">Protein-S-isoprenylcysteine O-methyltransferase</fullName>
        <ecNumber evidence="5">2.1.1.100</ecNumber>
    </recommendedName>
</protein>
<evidence type="ECO:0000256" key="1">
    <source>
        <dbReference type="ARBA" id="ARBA00004141"/>
    </source>
</evidence>
<dbReference type="GO" id="GO:0032259">
    <property type="term" value="P:methylation"/>
    <property type="evidence" value="ECO:0007669"/>
    <property type="project" value="UniProtKB-KW"/>
</dbReference>
<dbReference type="Gene3D" id="1.20.120.1630">
    <property type="match status" value="1"/>
</dbReference>
<evidence type="ECO:0000256" key="5">
    <source>
        <dbReference type="RuleBase" id="RU362022"/>
    </source>
</evidence>
<gene>
    <name evidence="7" type="ORF">PYCCODRAFT_1469439</name>
</gene>
<feature type="transmembrane region" description="Helical" evidence="5">
    <location>
        <begin position="193"/>
        <end position="211"/>
    </location>
</feature>
<dbReference type="GO" id="GO:0005789">
    <property type="term" value="C:endoplasmic reticulum membrane"/>
    <property type="evidence" value="ECO:0007669"/>
    <property type="project" value="UniProtKB-SubCell"/>
</dbReference>
<keyword evidence="4 5" id="KW-0472">Membrane</keyword>
<keyword evidence="5" id="KW-0808">Transferase</keyword>
<name>A0A1Y2IGU2_TRAC3</name>
<dbReference type="AlphaFoldDB" id="A0A1Y2IGU2"/>
<evidence type="ECO:0000256" key="6">
    <source>
        <dbReference type="SAM" id="SignalP"/>
    </source>
</evidence>
<keyword evidence="3 5" id="KW-1133">Transmembrane helix</keyword>
<dbReference type="InterPro" id="IPR007269">
    <property type="entry name" value="ICMT_MeTrfase"/>
</dbReference>
<feature type="chain" id="PRO_5012169331" description="Protein-S-isoprenylcysteine O-methyltransferase" evidence="6">
    <location>
        <begin position="20"/>
        <end position="245"/>
    </location>
</feature>
<feature type="transmembrane region" description="Helical" evidence="5">
    <location>
        <begin position="103"/>
        <end position="125"/>
    </location>
</feature>
<evidence type="ECO:0000256" key="4">
    <source>
        <dbReference type="ARBA" id="ARBA00023136"/>
    </source>
</evidence>
<dbReference type="EC" id="2.1.1.100" evidence="5"/>
<dbReference type="Pfam" id="PF04140">
    <property type="entry name" value="ICMT"/>
    <property type="match status" value="1"/>
</dbReference>
<reference evidence="7 8" key="1">
    <citation type="journal article" date="2015" name="Biotechnol. Biofuels">
        <title>Enhanced degradation of softwood versus hardwood by the white-rot fungus Pycnoporus coccineus.</title>
        <authorList>
            <person name="Couturier M."/>
            <person name="Navarro D."/>
            <person name="Chevret D."/>
            <person name="Henrissat B."/>
            <person name="Piumi F."/>
            <person name="Ruiz-Duenas F.J."/>
            <person name="Martinez A.T."/>
            <person name="Grigoriev I.V."/>
            <person name="Riley R."/>
            <person name="Lipzen A."/>
            <person name="Berrin J.G."/>
            <person name="Master E.R."/>
            <person name="Rosso M.N."/>
        </authorList>
    </citation>
    <scope>NUCLEOTIDE SEQUENCE [LARGE SCALE GENOMIC DNA]</scope>
    <source>
        <strain evidence="7 8">BRFM310</strain>
    </source>
</reference>
<proteinExistence type="inferred from homology"/>
<evidence type="ECO:0000256" key="3">
    <source>
        <dbReference type="ARBA" id="ARBA00022989"/>
    </source>
</evidence>
<dbReference type="OrthoDB" id="422086at2759"/>
<evidence type="ECO:0000313" key="7">
    <source>
        <dbReference type="EMBL" id="OSD00307.1"/>
    </source>
</evidence>
<dbReference type="PANTHER" id="PTHR12714:SF9">
    <property type="entry name" value="PROTEIN-S-ISOPRENYLCYSTEINE O-METHYLTRANSFERASE"/>
    <property type="match status" value="1"/>
</dbReference>
<keyword evidence="2 5" id="KW-0812">Transmembrane</keyword>
<organism evidence="7 8">
    <name type="scientific">Trametes coccinea (strain BRFM310)</name>
    <name type="common">Pycnoporus coccineus</name>
    <dbReference type="NCBI Taxonomy" id="1353009"/>
    <lineage>
        <taxon>Eukaryota</taxon>
        <taxon>Fungi</taxon>
        <taxon>Dikarya</taxon>
        <taxon>Basidiomycota</taxon>
        <taxon>Agaricomycotina</taxon>
        <taxon>Agaricomycetes</taxon>
        <taxon>Polyporales</taxon>
        <taxon>Polyporaceae</taxon>
        <taxon>Trametes</taxon>
    </lineage>
</organism>
<dbReference type="STRING" id="1353009.A0A1Y2IGU2"/>
<keyword evidence="6" id="KW-0732">Signal</keyword>
<dbReference type="PANTHER" id="PTHR12714">
    <property type="entry name" value="PROTEIN-S ISOPRENYLCYSTEINE O-METHYLTRANSFERASE"/>
    <property type="match status" value="1"/>
</dbReference>
<evidence type="ECO:0000313" key="8">
    <source>
        <dbReference type="Proteomes" id="UP000193067"/>
    </source>
</evidence>
<keyword evidence="5" id="KW-0949">S-adenosyl-L-methionine</keyword>
<accession>A0A1Y2IGU2</accession>
<dbReference type="EMBL" id="KZ084119">
    <property type="protein sequence ID" value="OSD00307.1"/>
    <property type="molecule type" value="Genomic_DNA"/>
</dbReference>
<sequence length="245" mass="27142">MPSVNPAASPLLKVPLLLAHSVCTYYGMTPSTPLPKPEEQKRYDASEFMARTMRVQIVLVSAGKWTCCGFALAEAAAILAAYLPSKIPGHVHSLLLPNGASLQLTPTSAVACALGITGGLMRIWCYRTLGQNFTWSTSIQPKHKLGTSGPYAIVRHPSYTAWTMMMLGNFILLLSKGSYAAESGLLGRPFGKAFVFTLIGYISFFTFTLTVRRTRLEDAILKEEFGKEWEEWAKKTPYRLFPYVY</sequence>
<feature type="transmembrane region" description="Helical" evidence="5">
    <location>
        <begin position="159"/>
        <end position="181"/>
    </location>
</feature>
<comment type="similarity">
    <text evidence="5">Belongs to the class VI-like SAM-binding methyltransferase superfamily. Isoprenylcysteine carboxyl methyltransferase family.</text>
</comment>
<keyword evidence="5" id="KW-0256">Endoplasmic reticulum</keyword>
<keyword evidence="5" id="KW-0489">Methyltransferase</keyword>
<feature type="signal peptide" evidence="6">
    <location>
        <begin position="1"/>
        <end position="19"/>
    </location>
</feature>
<dbReference type="Proteomes" id="UP000193067">
    <property type="component" value="Unassembled WGS sequence"/>
</dbReference>
<keyword evidence="8" id="KW-1185">Reference proteome</keyword>